<evidence type="ECO:0000256" key="1">
    <source>
        <dbReference type="ARBA" id="ARBA00000032"/>
    </source>
</evidence>
<evidence type="ECO:0000256" key="2">
    <source>
        <dbReference type="ARBA" id="ARBA00005375"/>
    </source>
</evidence>
<feature type="signal peptide" evidence="8">
    <location>
        <begin position="1"/>
        <end position="16"/>
    </location>
</feature>
<dbReference type="EMBL" id="JABFTP020000042">
    <property type="protein sequence ID" value="KAL3270627.1"/>
    <property type="molecule type" value="Genomic_DNA"/>
</dbReference>
<name>A0ABD2MX06_9CUCU</name>
<evidence type="ECO:0000256" key="8">
    <source>
        <dbReference type="SAM" id="SignalP"/>
    </source>
</evidence>
<comment type="catalytic activity">
    <reaction evidence="1">
        <text>a phosphate monoester + H2O = an alcohol + phosphate</text>
        <dbReference type="Rhea" id="RHEA:15017"/>
        <dbReference type="ChEBI" id="CHEBI:15377"/>
        <dbReference type="ChEBI" id="CHEBI:30879"/>
        <dbReference type="ChEBI" id="CHEBI:43474"/>
        <dbReference type="ChEBI" id="CHEBI:67140"/>
        <dbReference type="EC" id="3.1.3.2"/>
    </reaction>
</comment>
<dbReference type="Gene3D" id="3.40.50.1240">
    <property type="entry name" value="Phosphoglycerate mutase-like"/>
    <property type="match status" value="1"/>
</dbReference>
<keyword evidence="7" id="KW-0325">Glycoprotein</keyword>
<feature type="chain" id="PRO_5044819436" description="acid phosphatase" evidence="8">
    <location>
        <begin position="17"/>
        <end position="392"/>
    </location>
</feature>
<dbReference type="InterPro" id="IPR050645">
    <property type="entry name" value="Histidine_acid_phosphatase"/>
</dbReference>
<sequence>MNFFVILLACVSCVYGSSKLLSVVVVYRHGFRTPTEFASTDKYKDKETYWSDEPGELINRGKQEHYALGQWLRSRYQDFLPAKYNKNDIYVRSSQTDRCLMSAAANLAGLYPPKGDQIWNADLHWMPIPIHTVPTKEDNLLKMGKVCPNFQPKFEELLNSDNFTAIDKANTELYEYLSESLGEKIKRFSDIEPFYDTMTIEDEYEMKRPNWTNKILKDGTRVYPDAMKKWADLAFAIPTYTPELARLGTGRFFDTLASHFEAVVKNDTKNKLADKMVMFSAHKSTVCDLTHTLGVFRVTPYAGALIFELRRNPDTQKNYVNTIFKSSDIERLEICGSDFDCDFNKFLEILKPYRLNEKQWKAECLSGAASAAVVSIKTFSSLTVFLVLYVLS</sequence>
<proteinExistence type="inferred from homology"/>
<dbReference type="Proteomes" id="UP001516400">
    <property type="component" value="Unassembled WGS sequence"/>
</dbReference>
<evidence type="ECO:0000313" key="9">
    <source>
        <dbReference type="EMBL" id="KAL3270627.1"/>
    </source>
</evidence>
<dbReference type="GO" id="GO:0003993">
    <property type="term" value="F:acid phosphatase activity"/>
    <property type="evidence" value="ECO:0007669"/>
    <property type="project" value="UniProtKB-EC"/>
</dbReference>
<evidence type="ECO:0000256" key="7">
    <source>
        <dbReference type="ARBA" id="ARBA00023180"/>
    </source>
</evidence>
<dbReference type="SUPFAM" id="SSF53254">
    <property type="entry name" value="Phosphoglycerate mutase-like"/>
    <property type="match status" value="1"/>
</dbReference>
<evidence type="ECO:0000256" key="4">
    <source>
        <dbReference type="ARBA" id="ARBA00022729"/>
    </source>
</evidence>
<reference evidence="9 10" key="1">
    <citation type="journal article" date="2021" name="BMC Biol.">
        <title>Horizontally acquired antibacterial genes associated with adaptive radiation of ladybird beetles.</title>
        <authorList>
            <person name="Li H.S."/>
            <person name="Tang X.F."/>
            <person name="Huang Y.H."/>
            <person name="Xu Z.Y."/>
            <person name="Chen M.L."/>
            <person name="Du X.Y."/>
            <person name="Qiu B.Y."/>
            <person name="Chen P.T."/>
            <person name="Zhang W."/>
            <person name="Slipinski A."/>
            <person name="Escalona H.E."/>
            <person name="Waterhouse R.M."/>
            <person name="Zwick A."/>
            <person name="Pang H."/>
        </authorList>
    </citation>
    <scope>NUCLEOTIDE SEQUENCE [LARGE SCALE GENOMIC DNA]</scope>
    <source>
        <strain evidence="9">SYSU2018</strain>
    </source>
</reference>
<dbReference type="EC" id="3.1.3.2" evidence="3"/>
<keyword evidence="6" id="KW-1015">Disulfide bond</keyword>
<dbReference type="PANTHER" id="PTHR11567">
    <property type="entry name" value="ACID PHOSPHATASE-RELATED"/>
    <property type="match status" value="1"/>
</dbReference>
<dbReference type="PANTHER" id="PTHR11567:SF211">
    <property type="entry name" value="PROSTATIC ACID PHOSPHATASE"/>
    <property type="match status" value="1"/>
</dbReference>
<organism evidence="9 10">
    <name type="scientific">Cryptolaemus montrouzieri</name>
    <dbReference type="NCBI Taxonomy" id="559131"/>
    <lineage>
        <taxon>Eukaryota</taxon>
        <taxon>Metazoa</taxon>
        <taxon>Ecdysozoa</taxon>
        <taxon>Arthropoda</taxon>
        <taxon>Hexapoda</taxon>
        <taxon>Insecta</taxon>
        <taxon>Pterygota</taxon>
        <taxon>Neoptera</taxon>
        <taxon>Endopterygota</taxon>
        <taxon>Coleoptera</taxon>
        <taxon>Polyphaga</taxon>
        <taxon>Cucujiformia</taxon>
        <taxon>Coccinelloidea</taxon>
        <taxon>Coccinellidae</taxon>
        <taxon>Scymninae</taxon>
        <taxon>Scymnini</taxon>
        <taxon>Cryptolaemus</taxon>
    </lineage>
</organism>
<evidence type="ECO:0000313" key="10">
    <source>
        <dbReference type="Proteomes" id="UP001516400"/>
    </source>
</evidence>
<evidence type="ECO:0000256" key="5">
    <source>
        <dbReference type="ARBA" id="ARBA00022801"/>
    </source>
</evidence>
<dbReference type="PROSITE" id="PS00616">
    <property type="entry name" value="HIS_ACID_PHOSPHAT_1"/>
    <property type="match status" value="1"/>
</dbReference>
<comment type="similarity">
    <text evidence="2">Belongs to the histidine acid phosphatase family.</text>
</comment>
<dbReference type="InterPro" id="IPR000560">
    <property type="entry name" value="His_Pase_clade-2"/>
</dbReference>
<keyword evidence="10" id="KW-1185">Reference proteome</keyword>
<dbReference type="InterPro" id="IPR033379">
    <property type="entry name" value="Acid_Pase_AS"/>
</dbReference>
<comment type="caution">
    <text evidence="9">The sequence shown here is derived from an EMBL/GenBank/DDBJ whole genome shotgun (WGS) entry which is preliminary data.</text>
</comment>
<gene>
    <name evidence="9" type="ORF">HHI36_021161</name>
</gene>
<evidence type="ECO:0000256" key="6">
    <source>
        <dbReference type="ARBA" id="ARBA00023157"/>
    </source>
</evidence>
<evidence type="ECO:0000256" key="3">
    <source>
        <dbReference type="ARBA" id="ARBA00012646"/>
    </source>
</evidence>
<dbReference type="InterPro" id="IPR029033">
    <property type="entry name" value="His_PPase_superfam"/>
</dbReference>
<keyword evidence="4 8" id="KW-0732">Signal</keyword>
<keyword evidence="5" id="KW-0378">Hydrolase</keyword>
<accession>A0ABD2MX06</accession>
<protein>
    <recommendedName>
        <fullName evidence="3">acid phosphatase</fullName>
        <ecNumber evidence="3">3.1.3.2</ecNumber>
    </recommendedName>
</protein>
<dbReference type="CDD" id="cd07061">
    <property type="entry name" value="HP_HAP_like"/>
    <property type="match status" value="1"/>
</dbReference>
<dbReference type="AlphaFoldDB" id="A0ABD2MX06"/>
<dbReference type="Pfam" id="PF00328">
    <property type="entry name" value="His_Phos_2"/>
    <property type="match status" value="1"/>
</dbReference>